<keyword evidence="2 6" id="KW-0732">Signal</keyword>
<dbReference type="GeneTree" id="ENSGT00940000163009"/>
<dbReference type="PRINTS" id="PR00722">
    <property type="entry name" value="CHYMOTRYPSIN"/>
</dbReference>
<keyword evidence="9" id="KW-1185">Reference proteome</keyword>
<evidence type="ECO:0000313" key="9">
    <source>
        <dbReference type="Proteomes" id="UP000261640"/>
    </source>
</evidence>
<evidence type="ECO:0000256" key="5">
    <source>
        <dbReference type="ARBA" id="ARBA00023157"/>
    </source>
</evidence>
<evidence type="ECO:0000256" key="2">
    <source>
        <dbReference type="ARBA" id="ARBA00022729"/>
    </source>
</evidence>
<evidence type="ECO:0000256" key="3">
    <source>
        <dbReference type="ARBA" id="ARBA00022801"/>
    </source>
</evidence>
<accession>A0A3Q3LSB1</accession>
<proteinExistence type="predicted"/>
<dbReference type="STRING" id="205130.ENSMAMP00000016127"/>
<feature type="domain" description="Peptidase S1" evidence="7">
    <location>
        <begin position="593"/>
        <end position="837"/>
    </location>
</feature>
<evidence type="ECO:0000256" key="4">
    <source>
        <dbReference type="ARBA" id="ARBA00022825"/>
    </source>
</evidence>
<evidence type="ECO:0000256" key="6">
    <source>
        <dbReference type="SAM" id="SignalP"/>
    </source>
</evidence>
<organism evidence="8 9">
    <name type="scientific">Mastacembelus armatus</name>
    <name type="common">zig-zag eel</name>
    <dbReference type="NCBI Taxonomy" id="205130"/>
    <lineage>
        <taxon>Eukaryota</taxon>
        <taxon>Metazoa</taxon>
        <taxon>Chordata</taxon>
        <taxon>Craniata</taxon>
        <taxon>Vertebrata</taxon>
        <taxon>Euteleostomi</taxon>
        <taxon>Actinopterygii</taxon>
        <taxon>Neopterygii</taxon>
        <taxon>Teleostei</taxon>
        <taxon>Neoteleostei</taxon>
        <taxon>Acanthomorphata</taxon>
        <taxon>Anabantaria</taxon>
        <taxon>Synbranchiformes</taxon>
        <taxon>Mastacembelidae</taxon>
        <taxon>Mastacembelus</taxon>
    </lineage>
</organism>
<dbReference type="InterPro" id="IPR009003">
    <property type="entry name" value="Peptidase_S1_PA"/>
</dbReference>
<dbReference type="Gene3D" id="2.40.10.10">
    <property type="entry name" value="Trypsin-like serine proteases"/>
    <property type="match status" value="3"/>
</dbReference>
<dbReference type="InterPro" id="IPR001254">
    <property type="entry name" value="Trypsin_dom"/>
</dbReference>
<evidence type="ECO:0000313" key="8">
    <source>
        <dbReference type="Ensembl" id="ENSMAMP00000016127.1"/>
    </source>
</evidence>
<dbReference type="PROSITE" id="PS50240">
    <property type="entry name" value="TRYPSIN_DOM"/>
    <property type="match status" value="3"/>
</dbReference>
<dbReference type="GO" id="GO:0006508">
    <property type="term" value="P:proteolysis"/>
    <property type="evidence" value="ECO:0007669"/>
    <property type="project" value="UniProtKB-KW"/>
</dbReference>
<dbReference type="InParanoid" id="A0A3Q3LSB1"/>
<keyword evidence="5" id="KW-1015">Disulfide bond</keyword>
<dbReference type="SMART" id="SM00020">
    <property type="entry name" value="Tryp_SPc"/>
    <property type="match status" value="2"/>
</dbReference>
<dbReference type="InterPro" id="IPR001314">
    <property type="entry name" value="Peptidase_S1A"/>
</dbReference>
<dbReference type="InterPro" id="IPR043504">
    <property type="entry name" value="Peptidase_S1_PA_chymotrypsin"/>
</dbReference>
<feature type="chain" id="PRO_5018763536" evidence="6">
    <location>
        <begin position="22"/>
        <end position="889"/>
    </location>
</feature>
<evidence type="ECO:0000259" key="7">
    <source>
        <dbReference type="PROSITE" id="PS50240"/>
    </source>
</evidence>
<reference evidence="8" key="1">
    <citation type="submission" date="2025-08" db="UniProtKB">
        <authorList>
            <consortium name="Ensembl"/>
        </authorList>
    </citation>
    <scope>IDENTIFICATION</scope>
</reference>
<reference evidence="8" key="2">
    <citation type="submission" date="2025-09" db="UniProtKB">
        <authorList>
            <consortium name="Ensembl"/>
        </authorList>
    </citation>
    <scope>IDENTIFICATION</scope>
</reference>
<dbReference type="AlphaFoldDB" id="A0A3Q3LSB1"/>
<dbReference type="Proteomes" id="UP000261640">
    <property type="component" value="Unplaced"/>
</dbReference>
<keyword evidence="3" id="KW-0378">Hydrolase</keyword>
<keyword evidence="4" id="KW-0720">Serine protease</keyword>
<dbReference type="CDD" id="cd00190">
    <property type="entry name" value="Tryp_SPc"/>
    <property type="match status" value="2"/>
</dbReference>
<dbReference type="GO" id="GO:0004252">
    <property type="term" value="F:serine-type endopeptidase activity"/>
    <property type="evidence" value="ECO:0007669"/>
    <property type="project" value="InterPro"/>
</dbReference>
<dbReference type="FunFam" id="2.40.10.10:FF:000024">
    <property type="entry name" value="Serine protease 53"/>
    <property type="match status" value="2"/>
</dbReference>
<feature type="domain" description="Peptidase S1" evidence="7">
    <location>
        <begin position="35"/>
        <end position="268"/>
    </location>
</feature>
<name>A0A3Q3LSB1_9TELE</name>
<feature type="domain" description="Peptidase S1" evidence="7">
    <location>
        <begin position="317"/>
        <end position="550"/>
    </location>
</feature>
<sequence length="889" mass="94925">MASYKLTCVLLLLTLLTESDSQLNVCGKAGFNTRIVGGQEAAAGSWPWQVGLFRNGLLLCGGSLITREWVLTAAQCFSSDDTNNLLVLLGGDALETPNPNAMMRTVSQIINHPNFDSTTLDNDISLVRLFSPVNFTTHVLPVCLAASGSTFYNGTNTWVTGWGDIESEVAPPPPNKLREVEVPVVGNRRCNCDYGVGSITDNMMCAGLQAGGKGICQGDGGGPLVSKQSSRWIQGGIAIFGMGCALPNFPGVYTRVSQYQSWITSQITTDPPGFVPFMSTGPDSDLNVTCPTLPPPVTLPPLPTATLCGKAGFNTRIVGGQEAAPGSWPWQVGLFGNGSRFCGGTLINREWVLTAAQCFPSNDTTNLLVFLGSHTLITLSPYKVFRTVRQIINHPKFNSTTLDNDISLVRLSSPVIFTTHVLPVCLAASGSTFYNGTNTWVTGWGDIESGVAPPLPYKLREVEVPVVGNRQCNCDYGLGSVTDNMMCAGLQAGGKDTCQGDGGGPLVSKQSSRWIQGGIAIFGMGCALPNFPGVYTRVSQYQSWITSQITTDPPGFFSFMSTGPDSDLNVTCPTLPPPKPVYCGQAPMNSGQLGGGSVESAGVWPWMASLQKKGSHVCGGTLVDVDAVLGDASCFSSSPIPSEWTVVLGRFKQKGSNPFEVTLNVTNITLSNQTGPNVAVLRLASRPPLSNHIQPICLDSGQNFSVGSTCWAAGWSSGQGGVEQVLQQYQTTVVNCGSTSSNSSICVEAFRLEKVKNKIIDASVCLSSRLLVLIIQRMNCEPLCCSGGFRWSADVPTGRLLVPGGGVNGRQQHQHSNTSECYDGLHQSERFSGLPVWDTGKVFVSSPLQQQHQHPKQHQLSWSLLLLPSCCLLYVSPLLLETSTFAHDH</sequence>
<dbReference type="PANTHER" id="PTHR24252">
    <property type="entry name" value="ACROSIN-RELATED"/>
    <property type="match status" value="1"/>
</dbReference>
<feature type="signal peptide" evidence="6">
    <location>
        <begin position="1"/>
        <end position="21"/>
    </location>
</feature>
<dbReference type="SUPFAM" id="SSF50494">
    <property type="entry name" value="Trypsin-like serine proteases"/>
    <property type="match status" value="3"/>
</dbReference>
<evidence type="ECO:0000256" key="1">
    <source>
        <dbReference type="ARBA" id="ARBA00022670"/>
    </source>
</evidence>
<keyword evidence="1" id="KW-0645">Protease</keyword>
<dbReference type="FunCoup" id="A0A3Q3LSB1">
    <property type="interactions" value="72"/>
</dbReference>
<protein>
    <submittedName>
        <fullName evidence="8">Transmembrane protease serine 9-like</fullName>
    </submittedName>
</protein>
<dbReference type="Pfam" id="PF00089">
    <property type="entry name" value="Trypsin"/>
    <property type="match status" value="3"/>
</dbReference>
<dbReference type="Ensembl" id="ENSMAMT00000016563.2">
    <property type="protein sequence ID" value="ENSMAMP00000016127.1"/>
    <property type="gene ID" value="ENSMAMG00000010922.2"/>
</dbReference>
<dbReference type="PANTHER" id="PTHR24252:SF7">
    <property type="entry name" value="HYALIN"/>
    <property type="match status" value="1"/>
</dbReference>